<feature type="domain" description="C2H2-type" evidence="9">
    <location>
        <begin position="2427"/>
        <end position="2455"/>
    </location>
</feature>
<keyword evidence="3" id="KW-0677">Repeat</keyword>
<feature type="region of interest" description="Disordered" evidence="8">
    <location>
        <begin position="2497"/>
        <end position="2518"/>
    </location>
</feature>
<evidence type="ECO:0000256" key="1">
    <source>
        <dbReference type="ARBA" id="ARBA00004123"/>
    </source>
</evidence>
<reference evidence="10 11" key="1">
    <citation type="submission" date="2019-02" db="EMBL/GenBank/DDBJ databases">
        <title>Opniocepnalus argus genome.</title>
        <authorList>
            <person name="Zhou C."/>
            <person name="Xiao S."/>
        </authorList>
    </citation>
    <scope>NUCLEOTIDE SEQUENCE [LARGE SCALE GENOMIC DNA]</scope>
    <source>
        <strain evidence="10">OARG1902GOOAL</strain>
        <tissue evidence="10">Muscle</tissue>
    </source>
</reference>
<evidence type="ECO:0000256" key="6">
    <source>
        <dbReference type="ARBA" id="ARBA00023242"/>
    </source>
</evidence>
<feature type="domain" description="C2H2-type" evidence="9">
    <location>
        <begin position="2456"/>
        <end position="2484"/>
    </location>
</feature>
<dbReference type="PANTHER" id="PTHR16515">
    <property type="entry name" value="PR DOMAIN ZINC FINGER PROTEIN"/>
    <property type="match status" value="1"/>
</dbReference>
<evidence type="ECO:0000256" key="4">
    <source>
        <dbReference type="ARBA" id="ARBA00022771"/>
    </source>
</evidence>
<evidence type="ECO:0000256" key="3">
    <source>
        <dbReference type="ARBA" id="ARBA00022737"/>
    </source>
</evidence>
<feature type="domain" description="C2H2-type" evidence="9">
    <location>
        <begin position="205"/>
        <end position="232"/>
    </location>
</feature>
<feature type="region of interest" description="Disordered" evidence="8">
    <location>
        <begin position="2313"/>
        <end position="2430"/>
    </location>
</feature>
<dbReference type="FunFam" id="3.30.160.60:FF:002343">
    <property type="entry name" value="Zinc finger protein 33A"/>
    <property type="match status" value="2"/>
</dbReference>
<feature type="compositionally biased region" description="Acidic residues" evidence="8">
    <location>
        <begin position="1357"/>
        <end position="1367"/>
    </location>
</feature>
<feature type="region of interest" description="Disordered" evidence="8">
    <location>
        <begin position="2267"/>
        <end position="2288"/>
    </location>
</feature>
<keyword evidence="5" id="KW-0862">Zinc</keyword>
<feature type="compositionally biased region" description="Polar residues" evidence="8">
    <location>
        <begin position="1"/>
        <end position="24"/>
    </location>
</feature>
<feature type="domain" description="C2H2-type" evidence="9">
    <location>
        <begin position="2193"/>
        <end position="2220"/>
    </location>
</feature>
<feature type="compositionally biased region" description="Polar residues" evidence="8">
    <location>
        <begin position="1208"/>
        <end position="1242"/>
    </location>
</feature>
<feature type="compositionally biased region" description="Polar residues" evidence="8">
    <location>
        <begin position="996"/>
        <end position="1011"/>
    </location>
</feature>
<dbReference type="Pfam" id="PF13843">
    <property type="entry name" value="DDE_Tnp_1_7"/>
    <property type="match status" value="1"/>
</dbReference>
<dbReference type="SUPFAM" id="SSF57667">
    <property type="entry name" value="beta-beta-alpha zinc fingers"/>
    <property type="match status" value="6"/>
</dbReference>
<dbReference type="InterPro" id="IPR050331">
    <property type="entry name" value="Zinc_finger"/>
</dbReference>
<dbReference type="InterPro" id="IPR029526">
    <property type="entry name" value="PGBD"/>
</dbReference>
<evidence type="ECO:0000256" key="8">
    <source>
        <dbReference type="SAM" id="MobiDB-lite"/>
    </source>
</evidence>
<accession>A0A6G1PNG3</accession>
<feature type="domain" description="C2H2-type" evidence="9">
    <location>
        <begin position="1092"/>
        <end position="1120"/>
    </location>
</feature>
<feature type="compositionally biased region" description="Basic and acidic residues" evidence="8">
    <location>
        <begin position="1402"/>
        <end position="1415"/>
    </location>
</feature>
<dbReference type="EMBL" id="CM015718">
    <property type="protein sequence ID" value="KAF3691757.1"/>
    <property type="molecule type" value="Genomic_DNA"/>
</dbReference>
<sequence>MESTIQSNSGPNPVTTATIQQPPDTGTEAEPAQSEADAQEKKDTTAASVETETAITPQENETRMQTEETPATVAVTQALENETDVQPQSEPSENFGEMEIDCASKLSVFTEPDTNSNSKRDVQKAKKEDKCVRDGRKYVPSKKAMIDPLKMDMSKPLVMPLTSSQLSLQCIECHIIFSDHKSKERHLKSSHPAEYEQCILRNALFACYVCDRHFTNSIELMAHQKAHIEKKPFKCPICGQAFNKSSELTLHKKIHFGRDGYACTDCGKPCKTLTLLKYHRRTHTGERPYVCKECGKRFTMSKALQKHIVLHFSEVPEGNEEDMTAKAQLKKNDGAPIVKYSCSICKATFKSTKTRLHHMKTKHNVLPSAASNDLPVEQQVKPTTPIITPISICQPALLQVEPNGPLQKVDANIDTEQICRLIESLGNVQKVNQVVILGQVPPHAPPLEVQQITQPEEPVNLNLSPPQIDFIGLQQSELKLTEINSSNNPCDSMEQTIILEPITPDGQLENPSFSELASHIVTGENIEVTLIQTEQIQRPVGEVMHQIFQQSELSAIQSDPVNEIVCQNEVADFKQDLEQTVILELTPALIPTVELEQSQSVPQNEIPSSSLVSTTELEKTPGNTPDQTVLDEQELSLSVPPLIPTVELELTPLQTEQQDLPTCPLIPPDTLTQTLSESQTTPKEVVDSQIQTVNLDEVHCVMNAATLQDAQQEPSENLQAQEENLSELDNSSVKERVPSQESKQVPQITDLPVNVISAQELVKVRKRKPPRAFIFQGYMQELVGSLYKDDLQVDVKPAKRQRTKKSHLVVKFGPQNQEKRNKKQKKPSLQHQATEEEKIKTNVPKKKITSQKKGRKEKKDKMAGQLVSTAKIKSISLTQVQQVQQIKEDARKNKIKRQKEEVRENVTHISEHKTAPMPVFKKKKQAKILQKNKPKTQNDIRRKKNLAKEEKVNTKTTAASADVSGQQITQESLLLLKGHKQPQLKVHKLDPAKASGKTQKMSPQDSQTMCYQSKDKKHPTSEPTNNLKAEFKKKGGRPKKSQKALSLLSSLQVSRQPPETLPNKQKTTRKRKASLRVETEGVITSSHSKRALECKDCGERFSEVSSLQKHKAIVHIVESPGLTYTNGNIFEGVSKLDLYQLPKQHDKVVGVMNTATDWDTEPEMALEDKERSVSFPALIPSPSLPLPASDVDVSIYDKAGSKMEANDQSHTSPEGTSPSDEFKNSEASQNVSSDSAVSASTQIKSLETGEPIELDISNQEVGYSKHVNSKSEDQAITGEDIKEDLLLEVDVITVGEQNERDDSTSLVIIPQNESRGDCNSDGGSSEPLLAPGIDDKTSEKSPASQTVSCSTRQVEIKEEEEEEEEEMLVQMKKGGEGSVTRNATRGKRRGTGGRKRRVMSKHVSDTDSVKDTEPEKEQEESQLVNEKHAITDSEFDGTKTSQPETIPNFDDKPAATTACLPSIPSTRRESQEESPAEEDVFELESVTTIVDEVIDERRLQEENDRESDQSLCIIMEEFLPSGQRTTAEKEPCLLTTRTNVRHGLDIAENEVQVSRSKDIKVEENISDLSLAAPTCQNKLSVDVQPQHHHDIRTVLVKEETALVLNDAQASQGSGHIRWNVEPVNNKNTATPLKEEEREVLLGAAQTCGGSLSPEGFSDVLQTDLQAVDNEETSATQEYLETRVRRLVSEPDVSDFPDRQDLGAEANAEVLHSPDLRDLLHQSLGEEDMDGFGLSDPHLDSEAEVMACFYKNQTSNRSQPDQMLHNFPTSSSQPEAQRDEKRTREPIDYFCQYFGWDTWVEIVNCTNILSNMPNTITAREVAQYVGIHIAMGTLKFPSLRLYWEDLTKVPLIAEAMPLSRFLELSRILKLAYPAKDAVNNNAWEERHDGDFQSVQQGKIHSNKLSLYSTTLIGFGGMLLNVDLKLDRSDKEDAIEKMVPKGSMLFLCKQELSTPAMLERLLVAGVHGAGRVGGARGQIGDEFVSSDGKLMLRRSHCGFILSTAGNGQRNMAALIDNFERAQMSARLNRDLLNLYSIPLTTTAPACWPKAVLWYLTDLALVNSWLLYRQDYRAASAPLTLMAFRLEVSKALILSSGSDTQDSVPPQPPLDTAHTTNEIPNPRLIEECPLPDAAIRYDGAGHWPEQLGEGEGDQHENLQCFQCFITFCSAKAKERHMKKSHREEYKQQLQQGNTLFTCYVCDRTFLSSEELTQHQPTHSKDDKPFKCVHCKESFKTFSELTSHRRQVCPEKHLVCKDCNETFRSAALLRTHRLTQHPRPDVEAAEQPEDPTKTYRCNKCGHGFETESELVVHQENNPEGQQCNGSAPSVKKRGRPSKTEDSTSAEKKGKRKKKDETEASEELVKACSTESATIPTEEKGKAGGAKRGRPSKAAAAAVKSETEDKKTSEDDNQAIVKEKKPKPDSAPARQHPCPECDLAFPSLVQLRTHKKEKHAPRKAHPCEECEESFARPEQLDTHMSRAHAVGRFACPTCGKSFGRERTLKAHLKSHPEEKPENPNAKR</sequence>
<feature type="region of interest" description="Disordered" evidence="8">
    <location>
        <begin position="921"/>
        <end position="965"/>
    </location>
</feature>
<feature type="compositionally biased region" description="Basic and acidic residues" evidence="8">
    <location>
        <begin position="118"/>
        <end position="129"/>
    </location>
</feature>
<feature type="region of interest" description="Disordered" evidence="8">
    <location>
        <begin position="982"/>
        <end position="1082"/>
    </location>
</feature>
<keyword evidence="2" id="KW-0479">Metal-binding</keyword>
<dbReference type="Gene3D" id="3.30.160.60">
    <property type="entry name" value="Classic Zinc Finger"/>
    <property type="match status" value="8"/>
</dbReference>
<evidence type="ECO:0000256" key="7">
    <source>
        <dbReference type="PROSITE-ProRule" id="PRU00042"/>
    </source>
</evidence>
<feature type="compositionally biased region" description="Basic and acidic residues" evidence="8">
    <location>
        <begin position="2333"/>
        <end position="2343"/>
    </location>
</feature>
<dbReference type="InterPro" id="IPR036236">
    <property type="entry name" value="Znf_C2H2_sf"/>
</dbReference>
<feature type="region of interest" description="Disordered" evidence="8">
    <location>
        <begin position="1"/>
        <end position="75"/>
    </location>
</feature>
<feature type="domain" description="C2H2-type" evidence="9">
    <location>
        <begin position="2222"/>
        <end position="2254"/>
    </location>
</feature>
<feature type="region of interest" description="Disordered" evidence="8">
    <location>
        <begin position="1202"/>
        <end position="1242"/>
    </location>
</feature>
<dbReference type="GO" id="GO:0005634">
    <property type="term" value="C:nucleus"/>
    <property type="evidence" value="ECO:0007669"/>
    <property type="project" value="UniProtKB-SubCell"/>
</dbReference>
<feature type="compositionally biased region" description="Polar residues" evidence="8">
    <location>
        <begin position="709"/>
        <end position="731"/>
    </location>
</feature>
<evidence type="ECO:0000313" key="11">
    <source>
        <dbReference type="Proteomes" id="UP000503349"/>
    </source>
</evidence>
<dbReference type="PANTHER" id="PTHR16515:SF66">
    <property type="entry name" value="C2H2-TYPE DOMAIN-CONTAINING PROTEIN"/>
    <property type="match status" value="1"/>
</dbReference>
<feature type="region of interest" description="Disordered" evidence="8">
    <location>
        <begin position="1301"/>
        <end position="1480"/>
    </location>
</feature>
<dbReference type="Proteomes" id="UP000503349">
    <property type="component" value="Chromosome 7"/>
</dbReference>
<reference evidence="11" key="2">
    <citation type="submission" date="2019-02" db="EMBL/GenBank/DDBJ databases">
        <title>Opniocepnalus argus Var Kimnra genome.</title>
        <authorList>
            <person name="Zhou C."/>
            <person name="Xiao S."/>
        </authorList>
    </citation>
    <scope>NUCLEOTIDE SEQUENCE [LARGE SCALE GENOMIC DNA]</scope>
</reference>
<dbReference type="SMART" id="SM00384">
    <property type="entry name" value="AT_hook"/>
    <property type="match status" value="3"/>
</dbReference>
<evidence type="ECO:0000256" key="2">
    <source>
        <dbReference type="ARBA" id="ARBA00022723"/>
    </source>
</evidence>
<dbReference type="PROSITE" id="PS50157">
    <property type="entry name" value="ZINC_FINGER_C2H2_2"/>
    <property type="match status" value="11"/>
</dbReference>
<dbReference type="InterPro" id="IPR017956">
    <property type="entry name" value="AT_hook_DNA-bd_motif"/>
</dbReference>
<feature type="compositionally biased region" description="Polar residues" evidence="8">
    <location>
        <begin position="2313"/>
        <end position="2323"/>
    </location>
</feature>
<keyword evidence="11" id="KW-1185">Reference proteome</keyword>
<feature type="domain" description="C2H2-type" evidence="9">
    <location>
        <begin position="289"/>
        <end position="316"/>
    </location>
</feature>
<dbReference type="PROSITE" id="PS00028">
    <property type="entry name" value="ZINC_FINGER_C2H2_1"/>
    <property type="match status" value="12"/>
</dbReference>
<feature type="compositionally biased region" description="Basic residues" evidence="8">
    <location>
        <begin position="798"/>
        <end position="808"/>
    </location>
</feature>
<feature type="region of interest" description="Disordered" evidence="8">
    <location>
        <begin position="596"/>
        <end position="627"/>
    </location>
</feature>
<name>A0A6G1PNG3_CHAAH</name>
<protein>
    <submittedName>
        <fullName evidence="10">Zinc finger protein 398 Zinc finger DNA-binding protein p52/p71</fullName>
    </submittedName>
</protein>
<dbReference type="GO" id="GO:0008270">
    <property type="term" value="F:zinc ion binding"/>
    <property type="evidence" value="ECO:0007669"/>
    <property type="project" value="UniProtKB-KW"/>
</dbReference>
<feature type="domain" description="C2H2-type" evidence="9">
    <location>
        <begin position="233"/>
        <end position="260"/>
    </location>
</feature>
<feature type="domain" description="C2H2-type" evidence="9">
    <location>
        <begin position="2484"/>
        <end position="2511"/>
    </location>
</feature>
<dbReference type="GO" id="GO:0003677">
    <property type="term" value="F:DNA binding"/>
    <property type="evidence" value="ECO:0007669"/>
    <property type="project" value="UniProtKB-KW"/>
</dbReference>
<feature type="compositionally biased region" description="Polar residues" evidence="8">
    <location>
        <begin position="45"/>
        <end position="59"/>
    </location>
</feature>
<feature type="region of interest" description="Disordered" evidence="8">
    <location>
        <begin position="709"/>
        <end position="745"/>
    </location>
</feature>
<feature type="compositionally biased region" description="Basic residues" evidence="8">
    <location>
        <begin position="921"/>
        <end position="934"/>
    </location>
</feature>
<feature type="compositionally biased region" description="Polar residues" evidence="8">
    <location>
        <begin position="1340"/>
        <end position="1353"/>
    </location>
</feature>
<keyword evidence="4 7" id="KW-0863">Zinc-finger</keyword>
<keyword evidence="6" id="KW-0539">Nucleus</keyword>
<feature type="domain" description="C2H2-type" evidence="9">
    <location>
        <begin position="261"/>
        <end position="288"/>
    </location>
</feature>
<dbReference type="Pfam" id="PF13912">
    <property type="entry name" value="zf-C2H2_6"/>
    <property type="match status" value="1"/>
</dbReference>
<feature type="compositionally biased region" description="Basic and acidic residues" evidence="8">
    <location>
        <begin position="2497"/>
        <end position="2512"/>
    </location>
</feature>
<feature type="region of interest" description="Disordered" evidence="8">
    <location>
        <begin position="109"/>
        <end position="129"/>
    </location>
</feature>
<organism evidence="10 11">
    <name type="scientific">Channa argus</name>
    <name type="common">Northern snakehead</name>
    <name type="synonym">Ophicephalus argus</name>
    <dbReference type="NCBI Taxonomy" id="215402"/>
    <lineage>
        <taxon>Eukaryota</taxon>
        <taxon>Metazoa</taxon>
        <taxon>Chordata</taxon>
        <taxon>Craniata</taxon>
        <taxon>Vertebrata</taxon>
        <taxon>Euteleostomi</taxon>
        <taxon>Actinopterygii</taxon>
        <taxon>Neopterygii</taxon>
        <taxon>Teleostei</taxon>
        <taxon>Neoteleostei</taxon>
        <taxon>Acanthomorphata</taxon>
        <taxon>Anabantaria</taxon>
        <taxon>Anabantiformes</taxon>
        <taxon>Channoidei</taxon>
        <taxon>Channidae</taxon>
        <taxon>Channa</taxon>
    </lineage>
</organism>
<dbReference type="Pfam" id="PF00096">
    <property type="entry name" value="zf-C2H2"/>
    <property type="match status" value="6"/>
</dbReference>
<feature type="compositionally biased region" description="Polar residues" evidence="8">
    <location>
        <begin position="954"/>
        <end position="965"/>
    </location>
</feature>
<feature type="compositionally biased region" description="Basic residues" evidence="8">
    <location>
        <begin position="1384"/>
        <end position="1400"/>
    </location>
</feature>
<feature type="compositionally biased region" description="Basic and acidic residues" evidence="8">
    <location>
        <begin position="936"/>
        <end position="953"/>
    </location>
</feature>
<evidence type="ECO:0000313" key="10">
    <source>
        <dbReference type="EMBL" id="KAF3691757.1"/>
    </source>
</evidence>
<proteinExistence type="predicted"/>
<feature type="domain" description="C2H2-type" evidence="9">
    <location>
        <begin position="2291"/>
        <end position="2319"/>
    </location>
</feature>
<feature type="region of interest" description="Disordered" evidence="8">
    <location>
        <begin position="1755"/>
        <end position="1780"/>
    </location>
</feature>
<dbReference type="GO" id="GO:0010468">
    <property type="term" value="P:regulation of gene expression"/>
    <property type="evidence" value="ECO:0007669"/>
    <property type="project" value="TreeGrafter"/>
</dbReference>
<feature type="compositionally biased region" description="Basic and acidic residues" evidence="8">
    <location>
        <begin position="2396"/>
        <end position="2405"/>
    </location>
</feature>
<dbReference type="InterPro" id="IPR013087">
    <property type="entry name" value="Znf_C2H2_type"/>
</dbReference>
<evidence type="ECO:0000256" key="5">
    <source>
        <dbReference type="ARBA" id="ARBA00022833"/>
    </source>
</evidence>
<evidence type="ECO:0000259" key="9">
    <source>
        <dbReference type="PROSITE" id="PS50157"/>
    </source>
</evidence>
<keyword evidence="10" id="KW-0238">DNA-binding</keyword>
<feature type="region of interest" description="Disordered" evidence="8">
    <location>
        <begin position="2094"/>
        <end position="2119"/>
    </location>
</feature>
<comment type="subcellular location">
    <subcellularLocation>
        <location evidence="1">Nucleus</location>
    </subcellularLocation>
</comment>
<feature type="compositionally biased region" description="Polar residues" evidence="8">
    <location>
        <begin position="1755"/>
        <end position="1774"/>
    </location>
</feature>
<feature type="compositionally biased region" description="Low complexity" evidence="8">
    <location>
        <begin position="1043"/>
        <end position="1058"/>
    </location>
</feature>
<gene>
    <name evidence="10" type="ORF">EXN66_Car007432</name>
</gene>
<dbReference type="FunFam" id="3.30.160.60:FF:000100">
    <property type="entry name" value="Zinc finger 45-like"/>
    <property type="match status" value="1"/>
</dbReference>
<feature type="compositionally biased region" description="Basic residues" evidence="8">
    <location>
        <begin position="843"/>
        <end position="856"/>
    </location>
</feature>
<dbReference type="SMART" id="SM00355">
    <property type="entry name" value="ZnF_C2H2"/>
    <property type="match status" value="15"/>
</dbReference>
<feature type="region of interest" description="Disordered" evidence="8">
    <location>
        <begin position="797"/>
        <end position="864"/>
    </location>
</feature>